<feature type="region of interest" description="Disordered" evidence="1">
    <location>
        <begin position="1"/>
        <end position="47"/>
    </location>
</feature>
<sequence>MASKRLLDKRREHEAAEKQGKVKKETPTTAKKGARKPVVRKRKTKAPERKRLMWGVFSGTLKEEGRYAWNEKDKADEKLALLRSKSKKQYFIQPIKESLNESIASKEEEVEEVAAVVDEEEVLDEEALADDEDEAEELEDDGEEE</sequence>
<feature type="compositionally biased region" description="Basic and acidic residues" evidence="1">
    <location>
        <begin position="1"/>
        <end position="26"/>
    </location>
</feature>
<protein>
    <submittedName>
        <fullName evidence="2">Uncharacterized protein</fullName>
    </submittedName>
</protein>
<evidence type="ECO:0000313" key="2">
    <source>
        <dbReference type="EMBL" id="SFI07505.1"/>
    </source>
</evidence>
<organism evidence="2 3">
    <name type="scientific">Planctomicrobium piriforme</name>
    <dbReference type="NCBI Taxonomy" id="1576369"/>
    <lineage>
        <taxon>Bacteria</taxon>
        <taxon>Pseudomonadati</taxon>
        <taxon>Planctomycetota</taxon>
        <taxon>Planctomycetia</taxon>
        <taxon>Planctomycetales</taxon>
        <taxon>Planctomycetaceae</taxon>
        <taxon>Planctomicrobium</taxon>
    </lineage>
</organism>
<accession>A0A1I3F8F4</accession>
<evidence type="ECO:0000313" key="3">
    <source>
        <dbReference type="Proteomes" id="UP000199518"/>
    </source>
</evidence>
<reference evidence="3" key="1">
    <citation type="submission" date="2016-10" db="EMBL/GenBank/DDBJ databases">
        <authorList>
            <person name="Varghese N."/>
            <person name="Submissions S."/>
        </authorList>
    </citation>
    <scope>NUCLEOTIDE SEQUENCE [LARGE SCALE GENOMIC DNA]</scope>
    <source>
        <strain evidence="3">DSM 26348</strain>
    </source>
</reference>
<gene>
    <name evidence="2" type="ORF">SAMN05421753_105127</name>
</gene>
<evidence type="ECO:0000256" key="1">
    <source>
        <dbReference type="SAM" id="MobiDB-lite"/>
    </source>
</evidence>
<proteinExistence type="predicted"/>
<name>A0A1I3F8F4_9PLAN</name>
<keyword evidence="3" id="KW-1185">Reference proteome</keyword>
<feature type="compositionally biased region" description="Basic residues" evidence="1">
    <location>
        <begin position="32"/>
        <end position="44"/>
    </location>
</feature>
<feature type="region of interest" description="Disordered" evidence="1">
    <location>
        <begin position="123"/>
        <end position="145"/>
    </location>
</feature>
<dbReference type="EMBL" id="FOQD01000005">
    <property type="protein sequence ID" value="SFI07505.1"/>
    <property type="molecule type" value="Genomic_DNA"/>
</dbReference>
<dbReference type="RefSeq" id="WP_092049032.1">
    <property type="nucleotide sequence ID" value="NZ_FOQD01000005.1"/>
</dbReference>
<dbReference type="AlphaFoldDB" id="A0A1I3F8F4"/>
<dbReference type="Proteomes" id="UP000199518">
    <property type="component" value="Unassembled WGS sequence"/>
</dbReference>